<keyword evidence="1" id="KW-1133">Transmembrane helix</keyword>
<reference evidence="2 3" key="1">
    <citation type="submission" date="2019-06" db="EMBL/GenBank/DDBJ databases">
        <title>Sequencing the genomes of 1000 actinobacteria strains.</title>
        <authorList>
            <person name="Klenk H.-P."/>
        </authorList>
    </citation>
    <scope>NUCLEOTIDE SEQUENCE [LARGE SCALE GENOMIC DNA]</scope>
    <source>
        <strain evidence="2 3">DSM 21776</strain>
    </source>
</reference>
<dbReference type="EMBL" id="VFQF01000001">
    <property type="protein sequence ID" value="TQN49075.1"/>
    <property type="molecule type" value="Genomic_DNA"/>
</dbReference>
<feature type="transmembrane region" description="Helical" evidence="1">
    <location>
        <begin position="44"/>
        <end position="66"/>
    </location>
</feature>
<keyword evidence="1" id="KW-0472">Membrane</keyword>
<evidence type="ECO:0000313" key="2">
    <source>
        <dbReference type="EMBL" id="TQN49075.1"/>
    </source>
</evidence>
<protein>
    <submittedName>
        <fullName evidence="2">Uncharacterized protein</fullName>
    </submittedName>
</protein>
<organism evidence="2 3">
    <name type="scientific">Humibacillus xanthopallidus</name>
    <dbReference type="NCBI Taxonomy" id="412689"/>
    <lineage>
        <taxon>Bacteria</taxon>
        <taxon>Bacillati</taxon>
        <taxon>Actinomycetota</taxon>
        <taxon>Actinomycetes</taxon>
        <taxon>Micrococcales</taxon>
        <taxon>Intrasporangiaceae</taxon>
        <taxon>Humibacillus</taxon>
    </lineage>
</organism>
<feature type="transmembrane region" description="Helical" evidence="1">
    <location>
        <begin position="121"/>
        <end position="138"/>
    </location>
</feature>
<name>A0A543PYC8_9MICO</name>
<sequence>MVGGPRSAHFLGRIRGWSELTPGCHAGAMPAEQALTPRQAERDAVLTCAVAAVSTVAFLAFVALPIHADALETPAAVDGPSPLGFLIGALFAPVAAGLAAFVSGAALRARRPTLTPRARRLHWSTIVLSTALLVAYASDSSALRTWLD</sequence>
<evidence type="ECO:0000313" key="3">
    <source>
        <dbReference type="Proteomes" id="UP000320085"/>
    </source>
</evidence>
<keyword evidence="1" id="KW-0812">Transmembrane</keyword>
<proteinExistence type="predicted"/>
<gene>
    <name evidence="2" type="ORF">FHX52_2236</name>
</gene>
<dbReference type="Proteomes" id="UP000320085">
    <property type="component" value="Unassembled WGS sequence"/>
</dbReference>
<feature type="transmembrane region" description="Helical" evidence="1">
    <location>
        <begin position="86"/>
        <end position="109"/>
    </location>
</feature>
<comment type="caution">
    <text evidence="2">The sequence shown here is derived from an EMBL/GenBank/DDBJ whole genome shotgun (WGS) entry which is preliminary data.</text>
</comment>
<accession>A0A543PYC8</accession>
<dbReference type="AlphaFoldDB" id="A0A543PYC8"/>
<evidence type="ECO:0000256" key="1">
    <source>
        <dbReference type="SAM" id="Phobius"/>
    </source>
</evidence>